<accession>A0A1I7UD86</accession>
<evidence type="ECO:0000313" key="2">
    <source>
        <dbReference type="Proteomes" id="UP000095282"/>
    </source>
</evidence>
<sequence length="87" mass="9695">MNLLRNDAQGSPSRRPSVRGSDQLAGGPMRHHHANRGSTVPRPPRISMPMRRRAPFSWECPQCKSVLFSANGAAKHRKTGCNPGRFY</sequence>
<evidence type="ECO:0000256" key="1">
    <source>
        <dbReference type="SAM" id="MobiDB-lite"/>
    </source>
</evidence>
<protein>
    <submittedName>
        <fullName evidence="3">C2H2-type domain-containing protein</fullName>
    </submittedName>
</protein>
<reference evidence="3" key="1">
    <citation type="submission" date="2016-11" db="UniProtKB">
        <authorList>
            <consortium name="WormBaseParasite"/>
        </authorList>
    </citation>
    <scope>IDENTIFICATION</scope>
</reference>
<dbReference type="WBParaSite" id="Csp11.Scaffold629.g8161.t1">
    <property type="protein sequence ID" value="Csp11.Scaffold629.g8161.t1"/>
    <property type="gene ID" value="Csp11.Scaffold629.g8161"/>
</dbReference>
<evidence type="ECO:0000313" key="3">
    <source>
        <dbReference type="WBParaSite" id="Csp11.Scaffold629.g8161.t1"/>
    </source>
</evidence>
<proteinExistence type="predicted"/>
<dbReference type="AlphaFoldDB" id="A0A1I7UD86"/>
<dbReference type="Proteomes" id="UP000095282">
    <property type="component" value="Unplaced"/>
</dbReference>
<feature type="compositionally biased region" description="Low complexity" evidence="1">
    <location>
        <begin position="10"/>
        <end position="21"/>
    </location>
</feature>
<organism evidence="2 3">
    <name type="scientific">Caenorhabditis tropicalis</name>
    <dbReference type="NCBI Taxonomy" id="1561998"/>
    <lineage>
        <taxon>Eukaryota</taxon>
        <taxon>Metazoa</taxon>
        <taxon>Ecdysozoa</taxon>
        <taxon>Nematoda</taxon>
        <taxon>Chromadorea</taxon>
        <taxon>Rhabditida</taxon>
        <taxon>Rhabditina</taxon>
        <taxon>Rhabditomorpha</taxon>
        <taxon>Rhabditoidea</taxon>
        <taxon>Rhabditidae</taxon>
        <taxon>Peloderinae</taxon>
        <taxon>Caenorhabditis</taxon>
    </lineage>
</organism>
<keyword evidence="2" id="KW-1185">Reference proteome</keyword>
<name>A0A1I7UD86_9PELO</name>
<feature type="region of interest" description="Disordered" evidence="1">
    <location>
        <begin position="1"/>
        <end position="48"/>
    </location>
</feature>